<dbReference type="OrthoDB" id="5498726at2"/>
<protein>
    <recommendedName>
        <fullName evidence="4">DUF4856 domain-containing protein</fullName>
    </recommendedName>
</protein>
<evidence type="ECO:0000313" key="2">
    <source>
        <dbReference type="EMBL" id="SFT73742.1"/>
    </source>
</evidence>
<evidence type="ECO:0000313" key="3">
    <source>
        <dbReference type="Proteomes" id="UP000236454"/>
    </source>
</evidence>
<dbReference type="EMBL" id="FPAS01000003">
    <property type="protein sequence ID" value="SFT73742.1"/>
    <property type="molecule type" value="Genomic_DNA"/>
</dbReference>
<gene>
    <name evidence="2" type="ORF">SAMN05216474_2043</name>
</gene>
<proteinExistence type="predicted"/>
<evidence type="ECO:0008006" key="4">
    <source>
        <dbReference type="Google" id="ProtNLM"/>
    </source>
</evidence>
<feature type="signal peptide" evidence="1">
    <location>
        <begin position="1"/>
        <end position="21"/>
    </location>
</feature>
<reference evidence="2 3" key="1">
    <citation type="submission" date="2016-10" db="EMBL/GenBank/DDBJ databases">
        <authorList>
            <person name="de Groot N.N."/>
        </authorList>
    </citation>
    <scope>NUCLEOTIDE SEQUENCE [LARGE SCALE GENOMIC DNA]</scope>
    <source>
        <strain evidence="2 3">CGMCC 1.7005</strain>
    </source>
</reference>
<feature type="chain" id="PRO_5014627860" description="DUF4856 domain-containing protein" evidence="1">
    <location>
        <begin position="22"/>
        <end position="381"/>
    </location>
</feature>
<keyword evidence="3" id="KW-1185">Reference proteome</keyword>
<dbReference type="STRING" id="477690.SAMN05216474_2043"/>
<name>A0A1I7AFK4_9FLAO</name>
<dbReference type="Proteomes" id="UP000236454">
    <property type="component" value="Unassembled WGS sequence"/>
</dbReference>
<dbReference type="AlphaFoldDB" id="A0A1I7AFK4"/>
<accession>A0A1I7AFK4</accession>
<keyword evidence="1" id="KW-0732">Signal</keyword>
<dbReference type="InterPro" id="IPR032331">
    <property type="entry name" value="DUF4856"/>
</dbReference>
<dbReference type="PROSITE" id="PS51257">
    <property type="entry name" value="PROKAR_LIPOPROTEIN"/>
    <property type="match status" value="1"/>
</dbReference>
<dbReference type="RefSeq" id="WP_090249078.1">
    <property type="nucleotide sequence ID" value="NZ_FPAS01000003.1"/>
</dbReference>
<organism evidence="2 3">
    <name type="scientific">Lishizhenia tianjinensis</name>
    <dbReference type="NCBI Taxonomy" id="477690"/>
    <lineage>
        <taxon>Bacteria</taxon>
        <taxon>Pseudomonadati</taxon>
        <taxon>Bacteroidota</taxon>
        <taxon>Flavobacteriia</taxon>
        <taxon>Flavobacteriales</taxon>
        <taxon>Crocinitomicaceae</taxon>
        <taxon>Lishizhenia</taxon>
    </lineage>
</organism>
<evidence type="ECO:0000256" key="1">
    <source>
        <dbReference type="SAM" id="SignalP"/>
    </source>
</evidence>
<dbReference type="Pfam" id="PF16148">
    <property type="entry name" value="DUF4856"/>
    <property type="match status" value="1"/>
</dbReference>
<sequence>MNKSKALLVLVAGAMAFTACKKEGCTDETASNYSEEAKKDDGSCVYIDNSPLAPTTYEFTDAEGNSTVSYGGQQDRLAQLSEMVALMKSGVNAPVSAQDLQDMFANTGDNGNGNFTFSSSKQLKDKCFSADVSFFEDALDSMALASQSYDMTAAYGQAGIVTNGTRTYLLGANGIEYTQLIEKGLMGAVLMYQANNVYFSDAKMDVDNTTAVDATAGKYYTTMEHHFDEAFGYFGVDVDFPTTIPDHFWGEYCNSRDTELSSNSVMMNNFLKGRFAITQKDYTSRDEAIEAIQVMWEKIAARQAVHYLDLAIANFGTDDALYFHTLSEALGFTMCIRYAAQDTRVLTQTELNAILAMYGDNFWDLTLVDLNNIKAAINAKY</sequence>